<dbReference type="RefSeq" id="WP_070590191.1">
    <property type="nucleotide sequence ID" value="NZ_QQKS01000003.1"/>
</dbReference>
<dbReference type="EMBL" id="RWKG01000010">
    <property type="protein sequence ID" value="TDN43271.1"/>
    <property type="molecule type" value="Genomic_DNA"/>
</dbReference>
<keyword evidence="1" id="KW-0812">Transmembrane</keyword>
<keyword evidence="1" id="KW-0472">Membrane</keyword>
<evidence type="ECO:0000313" key="2">
    <source>
        <dbReference type="EMBL" id="TDN43271.1"/>
    </source>
</evidence>
<evidence type="ECO:0000313" key="3">
    <source>
        <dbReference type="Proteomes" id="UP000294998"/>
    </source>
</evidence>
<evidence type="ECO:0008006" key="4">
    <source>
        <dbReference type="Google" id="ProtNLM"/>
    </source>
</evidence>
<protein>
    <recommendedName>
        <fullName evidence="4">Lipoprotein</fullName>
    </recommendedName>
</protein>
<keyword evidence="1" id="KW-1133">Transmembrane helix</keyword>
<comment type="caution">
    <text evidence="2">The sequence shown here is derived from an EMBL/GenBank/DDBJ whole genome shotgun (WGS) entry which is preliminary data.</text>
</comment>
<feature type="transmembrane region" description="Helical" evidence="1">
    <location>
        <begin position="168"/>
        <end position="186"/>
    </location>
</feature>
<name>A0AAQ1YNC7_HAEHA</name>
<dbReference type="AlphaFoldDB" id="A0AAQ1YNC7"/>
<accession>A0AAQ1YNC7</accession>
<evidence type="ECO:0000256" key="1">
    <source>
        <dbReference type="SAM" id="Phobius"/>
    </source>
</evidence>
<dbReference type="Proteomes" id="UP000294998">
    <property type="component" value="Unassembled WGS sequence"/>
</dbReference>
<dbReference type="PROSITE" id="PS51257">
    <property type="entry name" value="PROKAR_LIPOPROTEIN"/>
    <property type="match status" value="1"/>
</dbReference>
<sequence length="188" mass="21946">MIKKPYSIIFICVLLIIGCTNSNSVVQKQITHIRFFDNSIHVQINEKLYHLKSKDKKTIQQFKEFYDSYHYKVSKQALNLQILTQSSNELIYSLFIDKNLLSDDDLIKLKKVYQAEAYEKQYIKVTFLADAETFYGLNNLTDEYKLDTPLPIVVTDKRPFFETGNGQLLFILTMPVWVPFALVFGLKP</sequence>
<reference evidence="2 3" key="1">
    <citation type="submission" date="2018-12" db="EMBL/GenBank/DDBJ databases">
        <authorList>
            <person name="Fluit A.C."/>
        </authorList>
    </citation>
    <scope>NUCLEOTIDE SEQUENCE [LARGE SCALE GENOMIC DNA]</scope>
    <source>
        <strain evidence="2 3">16-549009</strain>
    </source>
</reference>
<organism evidence="2 3">
    <name type="scientific">Haemophilus haemolyticus</name>
    <dbReference type="NCBI Taxonomy" id="726"/>
    <lineage>
        <taxon>Bacteria</taxon>
        <taxon>Pseudomonadati</taxon>
        <taxon>Pseudomonadota</taxon>
        <taxon>Gammaproteobacteria</taxon>
        <taxon>Pasteurellales</taxon>
        <taxon>Pasteurellaceae</taxon>
        <taxon>Haemophilus</taxon>
    </lineage>
</organism>
<proteinExistence type="predicted"/>
<gene>
    <name evidence="2" type="ORF">EGH31_0337</name>
</gene>